<organism evidence="1 2">
    <name type="scientific">Pendulispora albinea</name>
    <dbReference type="NCBI Taxonomy" id="2741071"/>
    <lineage>
        <taxon>Bacteria</taxon>
        <taxon>Pseudomonadati</taxon>
        <taxon>Myxococcota</taxon>
        <taxon>Myxococcia</taxon>
        <taxon>Myxococcales</taxon>
        <taxon>Sorangiineae</taxon>
        <taxon>Pendulisporaceae</taxon>
        <taxon>Pendulispora</taxon>
    </lineage>
</organism>
<keyword evidence="2" id="KW-1185">Reference proteome</keyword>
<dbReference type="RefSeq" id="WP_394822701.1">
    <property type="nucleotide sequence ID" value="NZ_CP089984.1"/>
</dbReference>
<dbReference type="InterPro" id="IPR029024">
    <property type="entry name" value="TerB-like"/>
</dbReference>
<name>A0ABZ2LQP8_9BACT</name>
<evidence type="ECO:0000313" key="1">
    <source>
        <dbReference type="EMBL" id="WXB13082.1"/>
    </source>
</evidence>
<proteinExistence type="predicted"/>
<reference evidence="1 2" key="1">
    <citation type="submission" date="2021-12" db="EMBL/GenBank/DDBJ databases">
        <title>Discovery of the Pendulisporaceae a myxobacterial family with distinct sporulation behavior and unique specialized metabolism.</title>
        <authorList>
            <person name="Garcia R."/>
            <person name="Popoff A."/>
            <person name="Bader C.D."/>
            <person name="Loehr J."/>
            <person name="Walesch S."/>
            <person name="Walt C."/>
            <person name="Boldt J."/>
            <person name="Bunk B."/>
            <person name="Haeckl F.J.F.P.J."/>
            <person name="Gunesch A.P."/>
            <person name="Birkelbach J."/>
            <person name="Nuebel U."/>
            <person name="Pietschmann T."/>
            <person name="Bach T."/>
            <person name="Mueller R."/>
        </authorList>
    </citation>
    <scope>NUCLEOTIDE SEQUENCE [LARGE SCALE GENOMIC DNA]</scope>
    <source>
        <strain evidence="1 2">MSr11954</strain>
    </source>
</reference>
<gene>
    <name evidence="1" type="ORF">LZC94_35195</name>
</gene>
<dbReference type="EMBL" id="CP089984">
    <property type="protein sequence ID" value="WXB13082.1"/>
    <property type="molecule type" value="Genomic_DNA"/>
</dbReference>
<evidence type="ECO:0000313" key="2">
    <source>
        <dbReference type="Proteomes" id="UP001370348"/>
    </source>
</evidence>
<accession>A0ABZ2LQP8</accession>
<evidence type="ECO:0008006" key="3">
    <source>
        <dbReference type="Google" id="ProtNLM"/>
    </source>
</evidence>
<dbReference type="Proteomes" id="UP001370348">
    <property type="component" value="Chromosome"/>
</dbReference>
<dbReference type="SUPFAM" id="SSF158682">
    <property type="entry name" value="TerB-like"/>
    <property type="match status" value="1"/>
</dbReference>
<protein>
    <recommendedName>
        <fullName evidence="3">Co-chaperone DjlA N-terminal domain-containing protein</fullName>
    </recommendedName>
</protein>
<sequence>MSEVQFEHTETFQGGEASGHLQLGKLEALYQELYVAVIADGIITQDERAQLDQMADTFGLDRARLHQLEDALEAAYQAAHHPGEHVAVDIDLSELTSGAPSTSTPKAALSDVGYELHRHLEANPRDESSLHALFRFYEGAGDRDRAWCIAHVLAHLGATDPAERACFDAHESTILIRPTQSLDARAWQQLVSHPDEDPHVGAIFGVVAPAVLLGRLSALRRDKQLPSFDPKAKQDPKLSTIQAVRCFSWAAAILGTASPDLYVEPDQPHAVELIPAIPPALRLGAPALSGRTTEELAFLAGRHLAYFREEHIVLRLVPSIANLEQIFLAALHIGNPELPPPTNPLVVHIAHAIEPLLDPAALDRLRTHVRRFIEAGGRANLQHWEAAVHKTAARAAFLLSNDLRAARAMLELEDQAAPMDDLLLFATSDRYAELRRNAGITILNAKGRTA</sequence>